<gene>
    <name evidence="1" type="ORF">RchiOBHm_Chr4g0440471</name>
</gene>
<reference evidence="1 2" key="1">
    <citation type="journal article" date="2018" name="Nat. Genet.">
        <title>The Rosa genome provides new insights in the design of modern roses.</title>
        <authorList>
            <person name="Bendahmane M."/>
        </authorList>
    </citation>
    <scope>NUCLEOTIDE SEQUENCE [LARGE SCALE GENOMIC DNA]</scope>
    <source>
        <strain evidence="2">cv. Old Blush</strain>
    </source>
</reference>
<name>A0A2P6R319_ROSCH</name>
<accession>A0A2P6R319</accession>
<proteinExistence type="predicted"/>
<evidence type="ECO:0000313" key="2">
    <source>
        <dbReference type="Proteomes" id="UP000238479"/>
    </source>
</evidence>
<organism evidence="1 2">
    <name type="scientific">Rosa chinensis</name>
    <name type="common">China rose</name>
    <dbReference type="NCBI Taxonomy" id="74649"/>
    <lineage>
        <taxon>Eukaryota</taxon>
        <taxon>Viridiplantae</taxon>
        <taxon>Streptophyta</taxon>
        <taxon>Embryophyta</taxon>
        <taxon>Tracheophyta</taxon>
        <taxon>Spermatophyta</taxon>
        <taxon>Magnoliopsida</taxon>
        <taxon>eudicotyledons</taxon>
        <taxon>Gunneridae</taxon>
        <taxon>Pentapetalae</taxon>
        <taxon>rosids</taxon>
        <taxon>fabids</taxon>
        <taxon>Rosales</taxon>
        <taxon>Rosaceae</taxon>
        <taxon>Rosoideae</taxon>
        <taxon>Rosoideae incertae sedis</taxon>
        <taxon>Rosa</taxon>
    </lineage>
</organism>
<comment type="caution">
    <text evidence="1">The sequence shown here is derived from an EMBL/GenBank/DDBJ whole genome shotgun (WGS) entry which is preliminary data.</text>
</comment>
<evidence type="ECO:0000313" key="1">
    <source>
        <dbReference type="EMBL" id="PRQ40842.1"/>
    </source>
</evidence>
<dbReference type="Proteomes" id="UP000238479">
    <property type="component" value="Chromosome 4"/>
</dbReference>
<dbReference type="AlphaFoldDB" id="A0A2P6R319"/>
<protein>
    <submittedName>
        <fullName evidence="1">Uncharacterized protein</fullName>
    </submittedName>
</protein>
<sequence>MDILATAYIFLQSFYFSKWLETLLHFSMSLYFAKWLETLLHFSMSLYFAKWLETLLHFSETTLLHFQFSFLSFIRRELDTITSPSPMPKAISNQTALQMFDGSLGSHNFSLLRFEKKVLISFHCVSCARYCRRTRDDISFTLFFFFVISCRPPPPS</sequence>
<dbReference type="EMBL" id="PDCK01000042">
    <property type="protein sequence ID" value="PRQ40842.1"/>
    <property type="molecule type" value="Genomic_DNA"/>
</dbReference>
<keyword evidence="2" id="KW-1185">Reference proteome</keyword>
<dbReference type="Gramene" id="PRQ40842">
    <property type="protein sequence ID" value="PRQ40842"/>
    <property type="gene ID" value="RchiOBHm_Chr4g0440471"/>
</dbReference>